<accession>A0A1S1NS41</accession>
<proteinExistence type="predicted"/>
<keyword evidence="2" id="KW-1185">Reference proteome</keyword>
<sequence length="170" mass="18489">MTAPTLTECPCGSGLNYSDCCGRYHQGLATPPDPEALMRSRYSAFALGGLGDYLLATWAADAPGRPPEDAEMLDRRTVDWTGLEILDSSVHGAQGMVEFRAHYLEHGLEHDSDETTTTPSVLHERAQFRRSRGQWLYVDGVIDPPARATVGRNAPCPCGSGKKYKKCCGA</sequence>
<dbReference type="InterPro" id="IPR048469">
    <property type="entry name" value="YchJ-like_M"/>
</dbReference>
<dbReference type="EMBL" id="CP043420">
    <property type="protein sequence ID" value="QEL09921.1"/>
    <property type="molecule type" value="Genomic_DNA"/>
</dbReference>
<dbReference type="SUPFAM" id="SSF103642">
    <property type="entry name" value="Sec-C motif"/>
    <property type="match status" value="1"/>
</dbReference>
<dbReference type="PANTHER" id="PTHR33747:SF1">
    <property type="entry name" value="ADENYLATE CYCLASE-ASSOCIATED CAP C-TERMINAL DOMAIN-CONTAINING PROTEIN"/>
    <property type="match status" value="1"/>
</dbReference>
<reference evidence="1 2" key="1">
    <citation type="submission" date="2019-08" db="EMBL/GenBank/DDBJ databases">
        <title>Complete genome sequence of Kushneria sp. YCWA18, a halophilic phosphate-solubilizing bacterium isolated from Daqiao saltern in China.</title>
        <authorList>
            <person name="Du G.-X."/>
            <person name="Qu L.-Y."/>
        </authorList>
    </citation>
    <scope>NUCLEOTIDE SEQUENCE [LARGE SCALE GENOMIC DNA]</scope>
    <source>
        <strain evidence="1 2">YCWA18</strain>
    </source>
</reference>
<evidence type="ECO:0000313" key="1">
    <source>
        <dbReference type="EMBL" id="QEL09921.1"/>
    </source>
</evidence>
<dbReference type="RefSeq" id="WP_070980983.1">
    <property type="nucleotide sequence ID" value="NZ_CP043420.1"/>
</dbReference>
<dbReference type="AlphaFoldDB" id="A0A1S1NS41"/>
<dbReference type="Pfam" id="PF02810">
    <property type="entry name" value="SEC-C"/>
    <property type="match status" value="2"/>
</dbReference>
<dbReference type="InterPro" id="IPR004027">
    <property type="entry name" value="SEC_C_motif"/>
</dbReference>
<evidence type="ECO:0000313" key="2">
    <source>
        <dbReference type="Proteomes" id="UP000322553"/>
    </source>
</evidence>
<dbReference type="PANTHER" id="PTHR33747">
    <property type="entry name" value="UPF0225 PROTEIN SCO1677"/>
    <property type="match status" value="1"/>
</dbReference>
<dbReference type="KEGG" id="kuy:FY550_01420"/>
<organism evidence="1 2">
    <name type="scientific">Kushneria phosphatilytica</name>
    <dbReference type="NCBI Taxonomy" id="657387"/>
    <lineage>
        <taxon>Bacteria</taxon>
        <taxon>Pseudomonadati</taxon>
        <taxon>Pseudomonadota</taxon>
        <taxon>Gammaproteobacteria</taxon>
        <taxon>Oceanospirillales</taxon>
        <taxon>Halomonadaceae</taxon>
        <taxon>Kushneria</taxon>
    </lineage>
</organism>
<dbReference type="SUPFAM" id="SSF54427">
    <property type="entry name" value="NTF2-like"/>
    <property type="match status" value="1"/>
</dbReference>
<dbReference type="NCBIfam" id="NF002449">
    <property type="entry name" value="PRK01617.1"/>
    <property type="match status" value="1"/>
</dbReference>
<dbReference type="InterPro" id="IPR032710">
    <property type="entry name" value="NTF2-like_dom_sf"/>
</dbReference>
<dbReference type="STRING" id="657387.BH688_14450"/>
<dbReference type="Gene3D" id="3.10.450.50">
    <property type="match status" value="1"/>
</dbReference>
<name>A0A1S1NS41_9GAMM</name>
<gene>
    <name evidence="1" type="ORF">FY550_01420</name>
</gene>
<dbReference type="Proteomes" id="UP000322553">
    <property type="component" value="Chromosome"/>
</dbReference>
<dbReference type="Pfam" id="PF17775">
    <property type="entry name" value="YchJ_M-like"/>
    <property type="match status" value="1"/>
</dbReference>
<protein>
    <submittedName>
        <fullName evidence="1">YchJ family protein</fullName>
    </submittedName>
</protein>
<dbReference type="OrthoDB" id="21421at2"/>